<sequence>MHALYVISVWLHILAAITWIGGMFFLVLVVVPWMRRGERAAGAKLLQQTGARFRNVGWACFAVLLVTGTFQLAMRGVELGDFVDPVWLGSSVGSAIALKLGVFAIVLAISAVHDFVHGPRATRAVQADPGSREAERMRRRASMLGRVNVVLAMLLVLLGVVIVRGWP</sequence>
<dbReference type="GO" id="GO:0016020">
    <property type="term" value="C:membrane"/>
    <property type="evidence" value="ECO:0007669"/>
    <property type="project" value="InterPro"/>
</dbReference>
<dbReference type="Pfam" id="PF05425">
    <property type="entry name" value="CopD"/>
    <property type="match status" value="1"/>
</dbReference>
<feature type="transmembrane region" description="Helical" evidence="1">
    <location>
        <begin position="86"/>
        <end position="112"/>
    </location>
</feature>
<evidence type="ECO:0000256" key="1">
    <source>
        <dbReference type="SAM" id="Phobius"/>
    </source>
</evidence>
<dbReference type="Proteomes" id="UP000034883">
    <property type="component" value="Chromosome"/>
</dbReference>
<dbReference type="STRING" id="927083.DB32_008082"/>
<dbReference type="AlphaFoldDB" id="A0A0F6W9P6"/>
<evidence type="ECO:0000313" key="3">
    <source>
        <dbReference type="EMBL" id="AKF10933.1"/>
    </source>
</evidence>
<accession>A0A0F6W9P6</accession>
<feature type="transmembrane region" description="Helical" evidence="1">
    <location>
        <begin position="147"/>
        <end position="166"/>
    </location>
</feature>
<keyword evidence="4" id="KW-1185">Reference proteome</keyword>
<reference evidence="3 4" key="1">
    <citation type="submission" date="2015-03" db="EMBL/GenBank/DDBJ databases">
        <title>Genome assembly of Sandaracinus amylolyticus DSM 53668.</title>
        <authorList>
            <person name="Sharma G."/>
            <person name="Subramanian S."/>
        </authorList>
    </citation>
    <scope>NUCLEOTIDE SEQUENCE [LARGE SCALE GENOMIC DNA]</scope>
    <source>
        <strain evidence="3 4">DSM 53668</strain>
    </source>
</reference>
<keyword evidence="1" id="KW-1133">Transmembrane helix</keyword>
<keyword evidence="1" id="KW-0812">Transmembrane</keyword>
<organism evidence="3 4">
    <name type="scientific">Sandaracinus amylolyticus</name>
    <dbReference type="NCBI Taxonomy" id="927083"/>
    <lineage>
        <taxon>Bacteria</taxon>
        <taxon>Pseudomonadati</taxon>
        <taxon>Myxococcota</taxon>
        <taxon>Polyangia</taxon>
        <taxon>Polyangiales</taxon>
        <taxon>Sandaracinaceae</taxon>
        <taxon>Sandaracinus</taxon>
    </lineage>
</organism>
<evidence type="ECO:0000313" key="4">
    <source>
        <dbReference type="Proteomes" id="UP000034883"/>
    </source>
</evidence>
<feature type="domain" description="Copper resistance protein D" evidence="2">
    <location>
        <begin position="49"/>
        <end position="161"/>
    </location>
</feature>
<name>A0A0F6W9P6_9BACT</name>
<feature type="transmembrane region" description="Helical" evidence="1">
    <location>
        <begin position="6"/>
        <end position="34"/>
    </location>
</feature>
<feature type="transmembrane region" description="Helical" evidence="1">
    <location>
        <begin position="55"/>
        <end position="74"/>
    </location>
</feature>
<protein>
    <recommendedName>
        <fullName evidence="2">Copper resistance protein D domain-containing protein</fullName>
    </recommendedName>
</protein>
<proteinExistence type="predicted"/>
<evidence type="ECO:0000259" key="2">
    <source>
        <dbReference type="Pfam" id="PF05425"/>
    </source>
</evidence>
<dbReference type="KEGG" id="samy:DB32_008082"/>
<gene>
    <name evidence="3" type="ORF">DB32_008082</name>
</gene>
<dbReference type="InterPro" id="IPR008457">
    <property type="entry name" value="Cu-R_CopD_dom"/>
</dbReference>
<dbReference type="EMBL" id="CP011125">
    <property type="protein sequence ID" value="AKF10933.1"/>
    <property type="molecule type" value="Genomic_DNA"/>
</dbReference>
<keyword evidence="1" id="KW-0472">Membrane</keyword>